<feature type="region of interest" description="Disordered" evidence="2">
    <location>
        <begin position="1"/>
        <end position="26"/>
    </location>
</feature>
<dbReference type="Gene3D" id="3.40.920.10">
    <property type="entry name" value="Pyruvate-ferredoxin oxidoreductase, PFOR, domain III"/>
    <property type="match status" value="1"/>
</dbReference>
<dbReference type="AlphaFoldDB" id="A0A3B0SMS6"/>
<dbReference type="PROSITE" id="PS00198">
    <property type="entry name" value="4FE4S_FER_1"/>
    <property type="match status" value="1"/>
</dbReference>
<evidence type="ECO:0000313" key="4">
    <source>
        <dbReference type="EMBL" id="VAW07105.1"/>
    </source>
</evidence>
<dbReference type="PROSITE" id="PS51379">
    <property type="entry name" value="4FE4S_FER_2"/>
    <property type="match status" value="2"/>
</dbReference>
<evidence type="ECO:0000256" key="2">
    <source>
        <dbReference type="SAM" id="MobiDB-lite"/>
    </source>
</evidence>
<dbReference type="InterPro" id="IPR002869">
    <property type="entry name" value="Pyrv_flavodox_OxRed_cen"/>
</dbReference>
<gene>
    <name evidence="4" type="ORF">MNBD_ALPHA01-1504</name>
</gene>
<organism evidence="4">
    <name type="scientific">hydrothermal vent metagenome</name>
    <dbReference type="NCBI Taxonomy" id="652676"/>
    <lineage>
        <taxon>unclassified sequences</taxon>
        <taxon>metagenomes</taxon>
        <taxon>ecological metagenomes</taxon>
    </lineage>
</organism>
<dbReference type="EMBL" id="UOEJ01000259">
    <property type="protein sequence ID" value="VAW07105.1"/>
    <property type="molecule type" value="Genomic_DNA"/>
</dbReference>
<keyword evidence="1 4" id="KW-0560">Oxidoreductase</keyword>
<proteinExistence type="predicted"/>
<dbReference type="Pfam" id="PF01558">
    <property type="entry name" value="POR"/>
    <property type="match status" value="1"/>
</dbReference>
<dbReference type="PANTHER" id="PTHR43854">
    <property type="entry name" value="INDOLEPYRUVATE OXIDOREDUCTASE SUBUNIT IORB"/>
    <property type="match status" value="1"/>
</dbReference>
<dbReference type="InterPro" id="IPR017896">
    <property type="entry name" value="4Fe4S_Fe-S-bd"/>
</dbReference>
<feature type="domain" description="4Fe-4S ferredoxin-type" evidence="3">
    <location>
        <begin position="256"/>
        <end position="285"/>
    </location>
</feature>
<dbReference type="EC" id="1.2.7.8" evidence="4"/>
<dbReference type="SUPFAM" id="SSF54862">
    <property type="entry name" value="4Fe-4S ferredoxins"/>
    <property type="match status" value="1"/>
</dbReference>
<sequence>MAKPKKKTQKNNPKNNSGMVSAEPEKLDPDTASEAINVLIVGVGGQGVIMVSKVLARICQNLGYQVKQSEVHGMAKRGGVVFSHVRFGKEVWSPTIPAGKADVLIALEWAEGLRWMNFLRPDSGIFIADTKRIVPPFACRSRVLGADIGYSKDTPKDVREKIAEAFALDATEMARKAGNEQAANTLLLGALSTALTFPDQAWKDVIAEMVPPKTIEVNLKVFDQGQRWIDGSRKGEPVEGAAFVPLVQPEKNNVRTTLEIVEEWCKGCDICVKMCPERCLVLNKNQVAELEDPEKCTGCHICEWLCPDFAISLNPISQEAVA</sequence>
<dbReference type="Pfam" id="PF00037">
    <property type="entry name" value="Fer4"/>
    <property type="match status" value="1"/>
</dbReference>
<dbReference type="SUPFAM" id="SSF53323">
    <property type="entry name" value="Pyruvate-ferredoxin oxidoreductase, PFOR, domain III"/>
    <property type="match status" value="1"/>
</dbReference>
<keyword evidence="4" id="KW-0670">Pyruvate</keyword>
<evidence type="ECO:0000256" key="1">
    <source>
        <dbReference type="ARBA" id="ARBA00023002"/>
    </source>
</evidence>
<name>A0A3B0SMS6_9ZZZZ</name>
<dbReference type="Gene3D" id="3.30.70.20">
    <property type="match status" value="1"/>
</dbReference>
<dbReference type="InterPro" id="IPR017900">
    <property type="entry name" value="4Fe4S_Fe_S_CS"/>
</dbReference>
<dbReference type="PANTHER" id="PTHR43854:SF1">
    <property type="entry name" value="INDOLEPYRUVATE OXIDOREDUCTASE SUBUNIT IORB"/>
    <property type="match status" value="1"/>
</dbReference>
<feature type="domain" description="4Fe-4S ferredoxin-type" evidence="3">
    <location>
        <begin position="286"/>
        <end position="316"/>
    </location>
</feature>
<dbReference type="GO" id="GO:0043805">
    <property type="term" value="F:indolepyruvate ferredoxin oxidoreductase activity"/>
    <property type="evidence" value="ECO:0007669"/>
    <property type="project" value="UniProtKB-EC"/>
</dbReference>
<evidence type="ECO:0000259" key="3">
    <source>
        <dbReference type="PROSITE" id="PS51379"/>
    </source>
</evidence>
<dbReference type="InterPro" id="IPR019752">
    <property type="entry name" value="Pyrv/ketoisovalerate_OxRed_cat"/>
</dbReference>
<accession>A0A3B0SMS6</accession>
<reference evidence="4" key="1">
    <citation type="submission" date="2018-06" db="EMBL/GenBank/DDBJ databases">
        <authorList>
            <person name="Zhirakovskaya E."/>
        </authorList>
    </citation>
    <scope>NUCLEOTIDE SEQUENCE</scope>
</reference>
<dbReference type="InterPro" id="IPR052198">
    <property type="entry name" value="IorB_Oxidoreductase"/>
</dbReference>
<protein>
    <submittedName>
        <fullName evidence="4">Indolepyruvate oxidoreductase subunit IorB / 2-oxoglutarate/2-oxoacid ferredoxin oxidoreductase, delta subunit, ferredoxin-like 4Fe-4S binding protein</fullName>
        <ecNumber evidence="4">1.2.7.8</ecNumber>
    </submittedName>
</protein>